<protein>
    <submittedName>
        <fullName evidence="1">Uncharacterized protein</fullName>
    </submittedName>
</protein>
<gene>
    <name evidence="1" type="ORF">V6N12_022926</name>
</gene>
<dbReference type="EMBL" id="JBBPBM010000004">
    <property type="protein sequence ID" value="KAK8588489.1"/>
    <property type="molecule type" value="Genomic_DNA"/>
</dbReference>
<comment type="caution">
    <text evidence="1">The sequence shown here is derived from an EMBL/GenBank/DDBJ whole genome shotgun (WGS) entry which is preliminary data.</text>
</comment>
<keyword evidence="2" id="KW-1185">Reference proteome</keyword>
<name>A0ABR2FW57_9ROSI</name>
<reference evidence="1 2" key="1">
    <citation type="journal article" date="2024" name="G3 (Bethesda)">
        <title>Genome assembly of Hibiscus sabdariffa L. provides insights into metabolisms of medicinal natural products.</title>
        <authorList>
            <person name="Kim T."/>
        </authorList>
    </citation>
    <scope>NUCLEOTIDE SEQUENCE [LARGE SCALE GENOMIC DNA]</scope>
    <source>
        <strain evidence="1">TK-2024</strain>
        <tissue evidence="1">Old leaves</tissue>
    </source>
</reference>
<dbReference type="Proteomes" id="UP001472677">
    <property type="component" value="Unassembled WGS sequence"/>
</dbReference>
<evidence type="ECO:0000313" key="2">
    <source>
        <dbReference type="Proteomes" id="UP001472677"/>
    </source>
</evidence>
<accession>A0ABR2FW57</accession>
<proteinExistence type="predicted"/>
<evidence type="ECO:0000313" key="1">
    <source>
        <dbReference type="EMBL" id="KAK8588489.1"/>
    </source>
</evidence>
<sequence length="131" mass="15321">MLLELFPFSHFSVDFQVPLLKLILGNTRIWDFSFRFNTLCDNEREHACFHSCKGMDVYTRALCHCHIYDFGIQKCIEFVLKRDGFYSFMTATSKIGTQLVMKHEGTGRRCRREITSLIIMVAAAFVVYLDF</sequence>
<organism evidence="1 2">
    <name type="scientific">Hibiscus sabdariffa</name>
    <name type="common">roselle</name>
    <dbReference type="NCBI Taxonomy" id="183260"/>
    <lineage>
        <taxon>Eukaryota</taxon>
        <taxon>Viridiplantae</taxon>
        <taxon>Streptophyta</taxon>
        <taxon>Embryophyta</taxon>
        <taxon>Tracheophyta</taxon>
        <taxon>Spermatophyta</taxon>
        <taxon>Magnoliopsida</taxon>
        <taxon>eudicotyledons</taxon>
        <taxon>Gunneridae</taxon>
        <taxon>Pentapetalae</taxon>
        <taxon>rosids</taxon>
        <taxon>malvids</taxon>
        <taxon>Malvales</taxon>
        <taxon>Malvaceae</taxon>
        <taxon>Malvoideae</taxon>
        <taxon>Hibiscus</taxon>
    </lineage>
</organism>